<dbReference type="AlphaFoldDB" id="A0A8X7UZZ0"/>
<gene>
    <name evidence="8" type="ORF">Bca52824_042710</name>
</gene>
<dbReference type="PROSITE" id="PS50850">
    <property type="entry name" value="MFS"/>
    <property type="match status" value="1"/>
</dbReference>
<dbReference type="GO" id="GO:0022857">
    <property type="term" value="F:transmembrane transporter activity"/>
    <property type="evidence" value="ECO:0007669"/>
    <property type="project" value="InterPro"/>
</dbReference>
<protein>
    <recommendedName>
        <fullName evidence="7">Major facilitator superfamily (MFS) profile domain-containing protein</fullName>
    </recommendedName>
</protein>
<comment type="caution">
    <text evidence="8">The sequence shown here is derived from an EMBL/GenBank/DDBJ whole genome shotgun (WGS) entry which is preliminary data.</text>
</comment>
<dbReference type="InterPro" id="IPR005828">
    <property type="entry name" value="MFS_sugar_transport-like"/>
</dbReference>
<feature type="domain" description="Major facilitator superfamily (MFS) profile" evidence="7">
    <location>
        <begin position="1"/>
        <end position="75"/>
    </location>
</feature>
<evidence type="ECO:0000256" key="4">
    <source>
        <dbReference type="ARBA" id="ARBA00022989"/>
    </source>
</evidence>
<evidence type="ECO:0000313" key="8">
    <source>
        <dbReference type="EMBL" id="KAG2296041.1"/>
    </source>
</evidence>
<keyword evidence="3 6" id="KW-0812">Transmembrane</keyword>
<dbReference type="PANTHER" id="PTHR48020:SF12">
    <property type="entry name" value="PROTON MYO-INOSITOL COTRANSPORTER"/>
    <property type="match status" value="1"/>
</dbReference>
<dbReference type="GO" id="GO:0016020">
    <property type="term" value="C:membrane"/>
    <property type="evidence" value="ECO:0007669"/>
    <property type="project" value="UniProtKB-SubCell"/>
</dbReference>
<keyword evidence="5 6" id="KW-0472">Membrane</keyword>
<dbReference type="InterPro" id="IPR036259">
    <property type="entry name" value="MFS_trans_sf"/>
</dbReference>
<keyword evidence="9" id="KW-1185">Reference proteome</keyword>
<proteinExistence type="predicted"/>
<dbReference type="PANTHER" id="PTHR48020">
    <property type="entry name" value="PROTON MYO-INOSITOL COTRANSPORTER"/>
    <property type="match status" value="1"/>
</dbReference>
<keyword evidence="4 6" id="KW-1133">Transmembrane helix</keyword>
<sequence>MGPVPWTVNSEIYLQQYRGICGGMSETVNWISNLIVAQTFMSIVEAAGTGVTFLILVGIVVLAVIFVIVFVPETPGLTFSEVEQIWKHRGLGK</sequence>
<evidence type="ECO:0000256" key="1">
    <source>
        <dbReference type="ARBA" id="ARBA00004141"/>
    </source>
</evidence>
<name>A0A8X7UZZ0_BRACI</name>
<dbReference type="EMBL" id="JAAMPC010000009">
    <property type="protein sequence ID" value="KAG2296041.1"/>
    <property type="molecule type" value="Genomic_DNA"/>
</dbReference>
<feature type="transmembrane region" description="Helical" evidence="6">
    <location>
        <begin position="51"/>
        <end position="71"/>
    </location>
</feature>
<evidence type="ECO:0000313" key="9">
    <source>
        <dbReference type="Proteomes" id="UP000886595"/>
    </source>
</evidence>
<dbReference type="Pfam" id="PF00083">
    <property type="entry name" value="Sugar_tr"/>
    <property type="match status" value="1"/>
</dbReference>
<organism evidence="8 9">
    <name type="scientific">Brassica carinata</name>
    <name type="common">Ethiopian mustard</name>
    <name type="synonym">Abyssinian cabbage</name>
    <dbReference type="NCBI Taxonomy" id="52824"/>
    <lineage>
        <taxon>Eukaryota</taxon>
        <taxon>Viridiplantae</taxon>
        <taxon>Streptophyta</taxon>
        <taxon>Embryophyta</taxon>
        <taxon>Tracheophyta</taxon>
        <taxon>Spermatophyta</taxon>
        <taxon>Magnoliopsida</taxon>
        <taxon>eudicotyledons</taxon>
        <taxon>Gunneridae</taxon>
        <taxon>Pentapetalae</taxon>
        <taxon>rosids</taxon>
        <taxon>malvids</taxon>
        <taxon>Brassicales</taxon>
        <taxon>Brassicaceae</taxon>
        <taxon>Brassiceae</taxon>
        <taxon>Brassica</taxon>
    </lineage>
</organism>
<reference evidence="8 9" key="1">
    <citation type="submission" date="2020-02" db="EMBL/GenBank/DDBJ databases">
        <authorList>
            <person name="Ma Q."/>
            <person name="Huang Y."/>
            <person name="Song X."/>
            <person name="Pei D."/>
        </authorList>
    </citation>
    <scope>NUCLEOTIDE SEQUENCE [LARGE SCALE GENOMIC DNA]</scope>
    <source>
        <strain evidence="8">Sxm20200214</strain>
        <tissue evidence="8">Leaf</tissue>
    </source>
</reference>
<keyword evidence="2" id="KW-0813">Transport</keyword>
<dbReference type="InterPro" id="IPR020846">
    <property type="entry name" value="MFS_dom"/>
</dbReference>
<dbReference type="Gene3D" id="1.20.1250.20">
    <property type="entry name" value="MFS general substrate transporter like domains"/>
    <property type="match status" value="1"/>
</dbReference>
<evidence type="ECO:0000256" key="2">
    <source>
        <dbReference type="ARBA" id="ARBA00022448"/>
    </source>
</evidence>
<evidence type="ECO:0000256" key="5">
    <source>
        <dbReference type="ARBA" id="ARBA00023136"/>
    </source>
</evidence>
<dbReference type="OrthoDB" id="1719039at2759"/>
<evidence type="ECO:0000259" key="7">
    <source>
        <dbReference type="PROSITE" id="PS50850"/>
    </source>
</evidence>
<comment type="subcellular location">
    <subcellularLocation>
        <location evidence="1">Membrane</location>
        <topology evidence="1">Multi-pass membrane protein</topology>
    </subcellularLocation>
</comment>
<dbReference type="InterPro" id="IPR050814">
    <property type="entry name" value="Myo-inositol_Transporter"/>
</dbReference>
<dbReference type="SUPFAM" id="SSF103473">
    <property type="entry name" value="MFS general substrate transporter"/>
    <property type="match status" value="1"/>
</dbReference>
<accession>A0A8X7UZZ0</accession>
<dbReference type="Proteomes" id="UP000886595">
    <property type="component" value="Unassembled WGS sequence"/>
</dbReference>
<evidence type="ECO:0000256" key="3">
    <source>
        <dbReference type="ARBA" id="ARBA00022692"/>
    </source>
</evidence>
<evidence type="ECO:0000256" key="6">
    <source>
        <dbReference type="SAM" id="Phobius"/>
    </source>
</evidence>